<evidence type="ECO:0000256" key="1">
    <source>
        <dbReference type="ARBA" id="ARBA00002347"/>
    </source>
</evidence>
<evidence type="ECO:0000256" key="2">
    <source>
        <dbReference type="ARBA" id="ARBA00004518"/>
    </source>
</evidence>
<evidence type="ECO:0000256" key="8">
    <source>
        <dbReference type="ARBA" id="ARBA00023004"/>
    </source>
</evidence>
<dbReference type="InterPro" id="IPR036909">
    <property type="entry name" value="Cyt_c-like_dom_sf"/>
</dbReference>
<evidence type="ECO:0000256" key="4">
    <source>
        <dbReference type="ARBA" id="ARBA00022448"/>
    </source>
</evidence>
<dbReference type="SUPFAM" id="SSF46626">
    <property type="entry name" value="Cytochrome c"/>
    <property type="match status" value="1"/>
</dbReference>
<dbReference type="InterPro" id="IPR023655">
    <property type="entry name" value="Cyt_C6"/>
</dbReference>
<proteinExistence type="inferred from homology"/>
<keyword evidence="5 10" id="KW-0349">Heme</keyword>
<keyword evidence="6 10" id="KW-0479">Metal-binding</keyword>
<evidence type="ECO:0000256" key="7">
    <source>
        <dbReference type="ARBA" id="ARBA00022982"/>
    </source>
</evidence>
<dbReference type="PANTHER" id="PTHR34688">
    <property type="entry name" value="CYTOCHROME C6, CHLOROPLASTIC"/>
    <property type="match status" value="1"/>
</dbReference>
<comment type="subunit">
    <text evidence="10">Monomer.</text>
</comment>
<evidence type="ECO:0000256" key="6">
    <source>
        <dbReference type="ARBA" id="ARBA00022723"/>
    </source>
</evidence>
<keyword evidence="4 10" id="KW-0813">Transport</keyword>
<comment type="subcellular location">
    <subcellularLocation>
        <location evidence="2 10">Cellular thylakoid lumen</location>
    </subcellularLocation>
</comment>
<evidence type="ECO:0000256" key="10">
    <source>
        <dbReference type="HAMAP-Rule" id="MF_00594"/>
    </source>
</evidence>
<dbReference type="STRING" id="1910958.BTM30_05025"/>
<keyword evidence="10" id="KW-0732">Signal</keyword>
<comment type="similarity">
    <text evidence="3 10">Belongs to the cytochrome c family. PetJ subfamily.</text>
</comment>
<keyword evidence="13" id="KW-1185">Reference proteome</keyword>
<keyword evidence="10" id="KW-0602">Photosynthesis</keyword>
<feature type="domain" description="Cytochrome c" evidence="11">
    <location>
        <begin position="29"/>
        <end position="113"/>
    </location>
</feature>
<organism evidence="12 13">
    <name type="scientific">Synechococcus lacustris str. Tous</name>
    <dbReference type="NCBI Taxonomy" id="1910958"/>
    <lineage>
        <taxon>Bacteria</taxon>
        <taxon>Bacillati</taxon>
        <taxon>Cyanobacteriota</taxon>
        <taxon>Cyanophyceae</taxon>
        <taxon>Synechococcales</taxon>
        <taxon>Synechococcaceae</taxon>
        <taxon>Synechococcus</taxon>
    </lineage>
</organism>
<keyword evidence="8 10" id="KW-0408">Iron</keyword>
<gene>
    <name evidence="10" type="primary">petJ</name>
    <name evidence="12" type="ORF">C7K08_07095</name>
</gene>
<dbReference type="PANTHER" id="PTHR34688:SF2">
    <property type="entry name" value="CYTOCHROME C6, CHLOROPLASTIC"/>
    <property type="match status" value="1"/>
</dbReference>
<feature type="signal peptide" evidence="10">
    <location>
        <begin position="1"/>
        <end position="28"/>
    </location>
</feature>
<dbReference type="RefSeq" id="WP_106499947.1">
    <property type="nucleotide sequence ID" value="NZ_PXVC01000026.1"/>
</dbReference>
<name>A0A2P7EED5_9SYNE</name>
<dbReference type="GO" id="GO:0005506">
    <property type="term" value="F:iron ion binding"/>
    <property type="evidence" value="ECO:0007669"/>
    <property type="project" value="InterPro"/>
</dbReference>
<comment type="function">
    <text evidence="1 10">Functions as an electron carrier between membrane-bound cytochrome b6-f and photosystem I in oxygenic photosynthesis.</text>
</comment>
<dbReference type="Proteomes" id="UP000240206">
    <property type="component" value="Unassembled WGS sequence"/>
</dbReference>
<evidence type="ECO:0000259" key="11">
    <source>
        <dbReference type="PROSITE" id="PS51007"/>
    </source>
</evidence>
<feature type="binding site" description="axial binding residue" evidence="10">
    <location>
        <position position="90"/>
    </location>
    <ligand>
        <name>heme c</name>
        <dbReference type="ChEBI" id="CHEBI:61717"/>
    </ligand>
    <ligandPart>
        <name>Fe</name>
        <dbReference type="ChEBI" id="CHEBI:18248"/>
    </ligandPart>
</feature>
<dbReference type="GO" id="GO:0031979">
    <property type="term" value="C:plasma membrane-derived thylakoid lumen"/>
    <property type="evidence" value="ECO:0007669"/>
    <property type="project" value="UniProtKB-SubCell"/>
</dbReference>
<evidence type="ECO:0000313" key="12">
    <source>
        <dbReference type="EMBL" id="PSI01605.1"/>
    </source>
</evidence>
<dbReference type="EMBL" id="PXVC01000026">
    <property type="protein sequence ID" value="PSI01605.1"/>
    <property type="molecule type" value="Genomic_DNA"/>
</dbReference>
<reference evidence="13" key="1">
    <citation type="submission" date="2018-03" db="EMBL/GenBank/DDBJ databases">
        <title>Ecological and genomic features of two cosmopolitan and abundant freshwater picocyanobacteria.</title>
        <authorList>
            <person name="Cabello-Yeves P.J."/>
            <person name="Picazo A."/>
            <person name="Camacho A."/>
            <person name="Callieri C."/>
            <person name="Rosselli R."/>
            <person name="Roda-Garcia J."/>
            <person name="Coutinho F.H."/>
            <person name="Rodriguez-Valera F."/>
        </authorList>
    </citation>
    <scope>NUCLEOTIDE SEQUENCE [LARGE SCALE GENOMIC DNA]</scope>
    <source>
        <strain evidence="13">Tous</strain>
    </source>
</reference>
<dbReference type="PRINTS" id="PR00605">
    <property type="entry name" value="CYTCHROMECIC"/>
</dbReference>
<comment type="caution">
    <text evidence="12">The sequence shown here is derived from an EMBL/GenBank/DDBJ whole genome shotgun (WGS) entry which is preliminary data.</text>
</comment>
<feature type="binding site" description="covalent" evidence="10">
    <location>
        <position position="45"/>
    </location>
    <ligand>
        <name>heme c</name>
        <dbReference type="ChEBI" id="CHEBI:61717"/>
    </ligand>
</feature>
<evidence type="ECO:0000313" key="13">
    <source>
        <dbReference type="Proteomes" id="UP000240206"/>
    </source>
</evidence>
<keyword evidence="7 10" id="KW-0249">Electron transport</keyword>
<keyword evidence="9 10" id="KW-0793">Thylakoid</keyword>
<feature type="chain" id="PRO_5015206924" description="Cytochrome c6" evidence="10">
    <location>
        <begin position="29"/>
        <end position="118"/>
    </location>
</feature>
<dbReference type="InterPro" id="IPR008168">
    <property type="entry name" value="Cyt_C_IC"/>
</dbReference>
<dbReference type="InterPro" id="IPR009056">
    <property type="entry name" value="Cyt_c-like_dom"/>
</dbReference>
<dbReference type="GO" id="GO:0015979">
    <property type="term" value="P:photosynthesis"/>
    <property type="evidence" value="ECO:0007669"/>
    <property type="project" value="UniProtKB-UniRule"/>
</dbReference>
<accession>A0A2P7EED5</accession>
<protein>
    <recommendedName>
        <fullName evidence="10">Cytochrome c6</fullName>
    </recommendedName>
    <alternativeName>
        <fullName evidence="10">Cytochrome c-553</fullName>
    </alternativeName>
    <alternativeName>
        <fullName evidence="10">Cytochrome c553</fullName>
    </alternativeName>
    <alternativeName>
        <fullName evidence="10">Soluble cytochrome f</fullName>
    </alternativeName>
</protein>
<dbReference type="HAMAP" id="MF_00594">
    <property type="entry name" value="Cytc_PetJ"/>
    <property type="match status" value="1"/>
</dbReference>
<comment type="PTM">
    <text evidence="10">Binds 1 heme c group per subunit.</text>
</comment>
<evidence type="ECO:0000256" key="9">
    <source>
        <dbReference type="ARBA" id="ARBA00023078"/>
    </source>
</evidence>
<evidence type="ECO:0000256" key="3">
    <source>
        <dbReference type="ARBA" id="ARBA00009650"/>
    </source>
</evidence>
<evidence type="ECO:0000256" key="5">
    <source>
        <dbReference type="ARBA" id="ARBA00022617"/>
    </source>
</evidence>
<dbReference type="Gene3D" id="1.10.760.10">
    <property type="entry name" value="Cytochrome c-like domain"/>
    <property type="match status" value="1"/>
</dbReference>
<dbReference type="Pfam" id="PF13442">
    <property type="entry name" value="Cytochrome_CBB3"/>
    <property type="match status" value="1"/>
</dbReference>
<dbReference type="GO" id="GO:0020037">
    <property type="term" value="F:heme binding"/>
    <property type="evidence" value="ECO:0007669"/>
    <property type="project" value="InterPro"/>
</dbReference>
<dbReference type="AlphaFoldDB" id="A0A2P7EED5"/>
<dbReference type="PROSITE" id="PS51007">
    <property type="entry name" value="CYTC"/>
    <property type="match status" value="1"/>
</dbReference>
<sequence length="118" mass="12167" precursor="true">MRRLLGLVALCFAFIFGSLSLGSAPAYAADIAHGAQVFSANCVACHMGGGNVVNGERTLKAEALDAYLADYSAGHEAAIAYQVTNGKNAMPAFGGKLSDTDIADVASYVEDMSAKGWS</sequence>
<feature type="binding site" description="covalent" evidence="10">
    <location>
        <position position="42"/>
    </location>
    <ligand>
        <name>heme c</name>
        <dbReference type="ChEBI" id="CHEBI:61717"/>
    </ligand>
</feature>
<dbReference type="GO" id="GO:0009055">
    <property type="term" value="F:electron transfer activity"/>
    <property type="evidence" value="ECO:0007669"/>
    <property type="project" value="UniProtKB-UniRule"/>
</dbReference>
<feature type="binding site" description="axial binding residue" evidence="10">
    <location>
        <position position="46"/>
    </location>
    <ligand>
        <name>heme c</name>
        <dbReference type="ChEBI" id="CHEBI:61717"/>
    </ligand>
    <ligandPart>
        <name>Fe</name>
        <dbReference type="ChEBI" id="CHEBI:18248"/>
    </ligandPart>
</feature>